<keyword evidence="10" id="KW-1185">Reference proteome</keyword>
<evidence type="ECO:0000256" key="1">
    <source>
        <dbReference type="ARBA" id="ARBA00004751"/>
    </source>
</evidence>
<keyword evidence="9" id="KW-0012">Acyltransferase</keyword>
<evidence type="ECO:0000313" key="10">
    <source>
        <dbReference type="Proteomes" id="UP000539642"/>
    </source>
</evidence>
<dbReference type="AlphaFoldDB" id="A0A840UZW8"/>
<proteinExistence type="inferred from homology"/>
<comment type="catalytic activity">
    <reaction evidence="5">
        <text>oxaloacetate + acetyl-CoA + H2O = citrate + CoA + H(+)</text>
        <dbReference type="Rhea" id="RHEA:16845"/>
        <dbReference type="ChEBI" id="CHEBI:15377"/>
        <dbReference type="ChEBI" id="CHEBI:15378"/>
        <dbReference type="ChEBI" id="CHEBI:16452"/>
        <dbReference type="ChEBI" id="CHEBI:16947"/>
        <dbReference type="ChEBI" id="CHEBI:57287"/>
        <dbReference type="ChEBI" id="CHEBI:57288"/>
        <dbReference type="EC" id="2.3.3.16"/>
    </reaction>
</comment>
<dbReference type="PANTHER" id="PTHR11739:SF4">
    <property type="entry name" value="CITRATE SYNTHASE, PEROXISOMAL"/>
    <property type="match status" value="1"/>
</dbReference>
<dbReference type="InterPro" id="IPR016143">
    <property type="entry name" value="Citrate_synth-like_sm_a-sub"/>
</dbReference>
<evidence type="ECO:0000256" key="2">
    <source>
        <dbReference type="ARBA" id="ARBA00010566"/>
    </source>
</evidence>
<dbReference type="Gene3D" id="1.10.230.10">
    <property type="entry name" value="Cytochrome P450-Terp, domain 2"/>
    <property type="match status" value="1"/>
</dbReference>
<dbReference type="RefSeq" id="WP_183348542.1">
    <property type="nucleotide sequence ID" value="NZ_JACHEO010000002.1"/>
</dbReference>
<evidence type="ECO:0000313" key="9">
    <source>
        <dbReference type="EMBL" id="MBB5347100.1"/>
    </source>
</evidence>
<dbReference type="SUPFAM" id="SSF48256">
    <property type="entry name" value="Citrate synthase"/>
    <property type="match status" value="1"/>
</dbReference>
<sequence>MAKNCIKEPEVKQTSEAGLADVVACQSDICFIDGDNCRLVYRGYNAIDLAMNSNFEEVAYLLWYGCLPRITEYKAFLAGFTGSMALPSNTVMILRMFPKSVTPMEVLRTAVSSLGHWDPDSGNTALDASLRKAQRLTLRMPLLIAAHQRLREGNEPINPIPGQGIAYNFLYTLKGKVPDPKIVEAFDMALILHADHELNASTFAARVTAATMADIYSCVTSAIGALKGPLHGGANMEVMQLIEEIGTPENAEPYILDKLENKVKIPGFGHRVYRCEDPRVAVLRDCAESISELAGEGKNYAITREIERVVLEKTKVYPNVDLYTASLYHAMGIPTELFTPIFAISRVVGWTSHILEQWSNNRLIRPRAEYTGPRDLVYSPIDQRTR</sequence>
<gene>
    <name evidence="9" type="ORF">HNQ81_000810</name>
</gene>
<dbReference type="UniPathway" id="UPA00223">
    <property type="reaction ID" value="UER00717"/>
</dbReference>
<keyword evidence="3" id="KW-0816">Tricarboxylic acid cycle</keyword>
<evidence type="ECO:0000256" key="5">
    <source>
        <dbReference type="ARBA" id="ARBA00049288"/>
    </source>
</evidence>
<dbReference type="Gene3D" id="1.10.580.10">
    <property type="entry name" value="Citrate Synthase, domain 1"/>
    <property type="match status" value="1"/>
</dbReference>
<dbReference type="InterPro" id="IPR036969">
    <property type="entry name" value="Citrate_synthase_sf"/>
</dbReference>
<comment type="similarity">
    <text evidence="2 6 8">Belongs to the citrate synthase family.</text>
</comment>
<feature type="active site" evidence="7">
    <location>
        <position position="321"/>
    </location>
</feature>
<name>A0A840UZW8_9BACT</name>
<dbReference type="GO" id="GO:0005829">
    <property type="term" value="C:cytosol"/>
    <property type="evidence" value="ECO:0007669"/>
    <property type="project" value="TreeGrafter"/>
</dbReference>
<dbReference type="PRINTS" id="PR00143">
    <property type="entry name" value="CITRTSNTHASE"/>
</dbReference>
<evidence type="ECO:0000256" key="8">
    <source>
        <dbReference type="RuleBase" id="RU003406"/>
    </source>
</evidence>
<accession>A0A840UZW8</accession>
<comment type="pathway">
    <text evidence="1">Carbohydrate metabolism; tricarboxylic acid cycle; isocitrate from oxaloacetate: step 1/2.</text>
</comment>
<evidence type="ECO:0000256" key="6">
    <source>
        <dbReference type="PIRNR" id="PIRNR001369"/>
    </source>
</evidence>
<dbReference type="Proteomes" id="UP000539642">
    <property type="component" value="Unassembled WGS sequence"/>
</dbReference>
<dbReference type="GO" id="GO:0036440">
    <property type="term" value="F:citrate synthase activity"/>
    <property type="evidence" value="ECO:0007669"/>
    <property type="project" value="UniProtKB-EC"/>
</dbReference>
<organism evidence="9 10">
    <name type="scientific">Desulfoprunum benzoelyticum</name>
    <dbReference type="NCBI Taxonomy" id="1506996"/>
    <lineage>
        <taxon>Bacteria</taxon>
        <taxon>Pseudomonadati</taxon>
        <taxon>Thermodesulfobacteriota</taxon>
        <taxon>Desulfobulbia</taxon>
        <taxon>Desulfobulbales</taxon>
        <taxon>Desulfobulbaceae</taxon>
        <taxon>Desulfoprunum</taxon>
    </lineage>
</organism>
<evidence type="ECO:0000256" key="3">
    <source>
        <dbReference type="ARBA" id="ARBA00022532"/>
    </source>
</evidence>
<dbReference type="PIRSF" id="PIRSF001369">
    <property type="entry name" value="Citrate_synth"/>
    <property type="match status" value="1"/>
</dbReference>
<dbReference type="InterPro" id="IPR024176">
    <property type="entry name" value="Citrate_synthase_bac-typ"/>
</dbReference>
<keyword evidence="4 6" id="KW-0808">Transferase</keyword>
<dbReference type="PROSITE" id="PS00480">
    <property type="entry name" value="CITRATE_SYNTHASE"/>
    <property type="match status" value="1"/>
</dbReference>
<dbReference type="GO" id="GO:0005975">
    <property type="term" value="P:carbohydrate metabolic process"/>
    <property type="evidence" value="ECO:0007669"/>
    <property type="project" value="TreeGrafter"/>
</dbReference>
<dbReference type="InterPro" id="IPR002020">
    <property type="entry name" value="Citrate_synthase"/>
</dbReference>
<protein>
    <recommendedName>
        <fullName evidence="6">Citrate synthase</fullName>
    </recommendedName>
</protein>
<reference evidence="9 10" key="1">
    <citation type="submission" date="2020-08" db="EMBL/GenBank/DDBJ databases">
        <title>Genomic Encyclopedia of Type Strains, Phase IV (KMG-IV): sequencing the most valuable type-strain genomes for metagenomic binning, comparative biology and taxonomic classification.</title>
        <authorList>
            <person name="Goeker M."/>
        </authorList>
    </citation>
    <scope>NUCLEOTIDE SEQUENCE [LARGE SCALE GENOMIC DNA]</scope>
    <source>
        <strain evidence="9 10">DSM 28570</strain>
    </source>
</reference>
<comment type="caution">
    <text evidence="9">The sequence shown here is derived from an EMBL/GenBank/DDBJ whole genome shotgun (WGS) entry which is preliminary data.</text>
</comment>
<dbReference type="InterPro" id="IPR011278">
    <property type="entry name" value="2-MeCitrate/Citrate_synth_II"/>
</dbReference>
<feature type="active site" evidence="7">
    <location>
        <position position="270"/>
    </location>
</feature>
<dbReference type="PANTHER" id="PTHR11739">
    <property type="entry name" value="CITRATE SYNTHASE"/>
    <property type="match status" value="1"/>
</dbReference>
<dbReference type="GO" id="GO:0006099">
    <property type="term" value="P:tricarboxylic acid cycle"/>
    <property type="evidence" value="ECO:0007669"/>
    <property type="project" value="UniProtKB-UniPathway"/>
</dbReference>
<dbReference type="NCBIfam" id="TIGR01800">
    <property type="entry name" value="cit_synth_II"/>
    <property type="match status" value="1"/>
</dbReference>
<dbReference type="EMBL" id="JACHEO010000002">
    <property type="protein sequence ID" value="MBB5347100.1"/>
    <property type="molecule type" value="Genomic_DNA"/>
</dbReference>
<evidence type="ECO:0000256" key="7">
    <source>
        <dbReference type="PIRSR" id="PIRSR001369-1"/>
    </source>
</evidence>
<dbReference type="InterPro" id="IPR019810">
    <property type="entry name" value="Citrate_synthase_AS"/>
</dbReference>
<dbReference type="Pfam" id="PF00285">
    <property type="entry name" value="Citrate_synt"/>
    <property type="match status" value="1"/>
</dbReference>
<dbReference type="InterPro" id="IPR016142">
    <property type="entry name" value="Citrate_synth-like_lrg_a-sub"/>
</dbReference>
<evidence type="ECO:0000256" key="4">
    <source>
        <dbReference type="ARBA" id="ARBA00022679"/>
    </source>
</evidence>